<evidence type="ECO:0000256" key="1">
    <source>
        <dbReference type="SAM" id="MobiDB-lite"/>
    </source>
</evidence>
<name>A0A0F7ZQ81_9HYPO</name>
<dbReference type="AlphaFoldDB" id="A0A0F7ZQ81"/>
<accession>A0A0F7ZQ81</accession>
<evidence type="ECO:0000313" key="3">
    <source>
        <dbReference type="Proteomes" id="UP000054481"/>
    </source>
</evidence>
<organism evidence="2 3">
    <name type="scientific">Hirsutella minnesotensis 3608</name>
    <dbReference type="NCBI Taxonomy" id="1043627"/>
    <lineage>
        <taxon>Eukaryota</taxon>
        <taxon>Fungi</taxon>
        <taxon>Dikarya</taxon>
        <taxon>Ascomycota</taxon>
        <taxon>Pezizomycotina</taxon>
        <taxon>Sordariomycetes</taxon>
        <taxon>Hypocreomycetidae</taxon>
        <taxon>Hypocreales</taxon>
        <taxon>Ophiocordycipitaceae</taxon>
        <taxon>Hirsutella</taxon>
    </lineage>
</organism>
<protein>
    <submittedName>
        <fullName evidence="2">Uncharacterized protein</fullName>
    </submittedName>
</protein>
<feature type="region of interest" description="Disordered" evidence="1">
    <location>
        <begin position="1"/>
        <end position="43"/>
    </location>
</feature>
<reference evidence="2 3" key="1">
    <citation type="journal article" date="2014" name="Genome Biol. Evol.">
        <title>Comparative genomics and transcriptomics analyses reveal divergent lifestyle features of nematode endoparasitic fungus Hirsutella minnesotensis.</title>
        <authorList>
            <person name="Lai Y."/>
            <person name="Liu K."/>
            <person name="Zhang X."/>
            <person name="Zhang X."/>
            <person name="Li K."/>
            <person name="Wang N."/>
            <person name="Shu C."/>
            <person name="Wu Y."/>
            <person name="Wang C."/>
            <person name="Bushley K.E."/>
            <person name="Xiang M."/>
            <person name="Liu X."/>
        </authorList>
    </citation>
    <scope>NUCLEOTIDE SEQUENCE [LARGE SCALE GENOMIC DNA]</scope>
    <source>
        <strain evidence="2 3">3608</strain>
    </source>
</reference>
<dbReference type="EMBL" id="KQ030509">
    <property type="protein sequence ID" value="KJZ76790.1"/>
    <property type="molecule type" value="Genomic_DNA"/>
</dbReference>
<feature type="compositionally biased region" description="Polar residues" evidence="1">
    <location>
        <begin position="1"/>
        <end position="11"/>
    </location>
</feature>
<keyword evidence="3" id="KW-1185">Reference proteome</keyword>
<dbReference type="Proteomes" id="UP000054481">
    <property type="component" value="Unassembled WGS sequence"/>
</dbReference>
<gene>
    <name evidence="2" type="ORF">HIM_03667</name>
</gene>
<proteinExistence type="predicted"/>
<dbReference type="OrthoDB" id="410701at2759"/>
<feature type="compositionally biased region" description="Basic and acidic residues" evidence="1">
    <location>
        <begin position="14"/>
        <end position="38"/>
    </location>
</feature>
<evidence type="ECO:0000313" key="2">
    <source>
        <dbReference type="EMBL" id="KJZ76790.1"/>
    </source>
</evidence>
<sequence length="926" mass="104510">MAWSWLRTNPGNDAKARTIKHEQPAQRGTKHAETDGETRSSISCPHSTRDVRLQYFGRLEPQHVGRLAVTKLLGRVFADSTKACHWRYAVAKNRTTKFPLVMLQLFFRYNSTSFRNGHILLKLLPPDRLLEEMVQAASKSAPGEDIHDCVYVLEGATDDERCHRYIKRHTSVPYLIFAFLIRRRSQISNVSTLHTLIELSSRHFAGEVNLLLRSKWQGQGTDCKPSPIFRRDRFRSTMSALSAHCLRVEPRLIVKLATLASQIIQQMAERSGISGYLGICDIFNLVLDLLQPRSGIMSVGNHFPAAYFWEAQRIMLATSAKLEKPLLLDKAGFRAVRRVLACQAKNATEILNAKRQTENWPPYLRPGDGMDETADAEDSWSRAVNAGILMQEAGFAKEEQDDALDILQGMAADGTPTIQQRIFLTKGRTIGTWEASIKATRNAQEAWERFQDPPDPGAEPGLAQYTAMFEKLVLRDADADADCGVLPGDKPLNFPTRRHANLTDFEKARLRHPSVAQLYQDMRSSGINPHGPCLRILVANADSLETAHDYLRASTETRKAILALTSRKPKARDLKYVGMPLFKAYIQACTNVEGRNGDRPLQRAAHMCNLRVRGPAVRWSPILWGMILRALAQFHGVLQMSTSLQLDLILRAVSIIEHSGGADLLNFVQFAKSMRKVIRRELSALLKDLEAGKPVMSNPWLHLYQLPSSEPMSIRSECAAPRNEVLEIADAKFSRAPLSLIKEATRRMKEMFRTLLTKEAEVQRLAESHAVAPLDRMSCRKDPVDIERAHQYLLALAFLGDFNEMTRVLQWLLREWGRGDVMDALNELHEPTARQQLFDTLCTFRVLAEPMLDEATVDSLQHEVAETWSEWAWPDDDALTAYAKAHDDEDVGTLRRILQLTRRRRQVGYPTGLTERPTAGTAEGLP</sequence>